<keyword evidence="2" id="KW-0269">Exonuclease</keyword>
<name>A0A3S4U5S8_9PAST</name>
<dbReference type="AlphaFoldDB" id="A0A3S4U5S8"/>
<reference evidence="4 5" key="1">
    <citation type="submission" date="2018-12" db="EMBL/GenBank/DDBJ databases">
        <authorList>
            <consortium name="Pathogen Informatics"/>
        </authorList>
    </citation>
    <scope>NUCLEOTIDE SEQUENCE [LARGE SCALE GENOMIC DNA]</scope>
    <source>
        <strain evidence="4 5">NCTC8284</strain>
    </source>
</reference>
<dbReference type="GO" id="GO:0003676">
    <property type="term" value="F:nucleic acid binding"/>
    <property type="evidence" value="ECO:0007669"/>
    <property type="project" value="InterPro"/>
</dbReference>
<gene>
    <name evidence="4" type="ORF">NCTC8284_01218</name>
</gene>
<dbReference type="EMBL" id="LR134405">
    <property type="protein sequence ID" value="VEH66060.1"/>
    <property type="molecule type" value="Genomic_DNA"/>
</dbReference>
<evidence type="ECO:0000313" key="4">
    <source>
        <dbReference type="EMBL" id="VEH66060.1"/>
    </source>
</evidence>
<dbReference type="Proteomes" id="UP000278733">
    <property type="component" value="Chromosome"/>
</dbReference>
<evidence type="ECO:0000256" key="2">
    <source>
        <dbReference type="ARBA" id="ARBA00022839"/>
    </source>
</evidence>
<dbReference type="Gene3D" id="3.30.420.10">
    <property type="entry name" value="Ribonuclease H-like superfamily/Ribonuclease H"/>
    <property type="match status" value="1"/>
</dbReference>
<protein>
    <submittedName>
        <fullName evidence="4">DNA polymerase III subunit epsilon</fullName>
    </submittedName>
</protein>
<keyword evidence="1" id="KW-0540">Nuclease</keyword>
<dbReference type="GO" id="GO:0006259">
    <property type="term" value="P:DNA metabolic process"/>
    <property type="evidence" value="ECO:0007669"/>
    <property type="project" value="UniProtKB-ARBA"/>
</dbReference>
<dbReference type="SMART" id="SM00479">
    <property type="entry name" value="EXOIII"/>
    <property type="match status" value="1"/>
</dbReference>
<proteinExistence type="predicted"/>
<evidence type="ECO:0000259" key="3">
    <source>
        <dbReference type="SMART" id="SM00479"/>
    </source>
</evidence>
<evidence type="ECO:0000313" key="5">
    <source>
        <dbReference type="Proteomes" id="UP000278733"/>
    </source>
</evidence>
<dbReference type="KEGG" id="rpne:NCTC8284_01218"/>
<dbReference type="InterPro" id="IPR012337">
    <property type="entry name" value="RNaseH-like_sf"/>
</dbReference>
<dbReference type="GO" id="GO:0004527">
    <property type="term" value="F:exonuclease activity"/>
    <property type="evidence" value="ECO:0007669"/>
    <property type="project" value="UniProtKB-KW"/>
</dbReference>
<dbReference type="InterPro" id="IPR036397">
    <property type="entry name" value="RNaseH_sf"/>
</dbReference>
<sequence length="154" mass="17819">MTKYCVVDIETANPDITSICQIAIVCYENGAIIEQWESLINPKSYFHPINVSIHGIDERDVRNAPTISDVEPIIKSMFAENIVCSYGAFDRSSLQRIFPELKNDWLDIVRVVRRSWDQQFAKYGYGLANIAQVLKIEQKITIMHLMMFSLRVRF</sequence>
<dbReference type="InterPro" id="IPR013520">
    <property type="entry name" value="Ribonucl_H"/>
</dbReference>
<keyword evidence="2" id="KW-0378">Hydrolase</keyword>
<organism evidence="4 5">
    <name type="scientific">Rodentibacter pneumotropicus</name>
    <dbReference type="NCBI Taxonomy" id="758"/>
    <lineage>
        <taxon>Bacteria</taxon>
        <taxon>Pseudomonadati</taxon>
        <taxon>Pseudomonadota</taxon>
        <taxon>Gammaproteobacteria</taxon>
        <taxon>Pasteurellales</taxon>
        <taxon>Pasteurellaceae</taxon>
        <taxon>Rodentibacter</taxon>
    </lineage>
</organism>
<dbReference type="SUPFAM" id="SSF53098">
    <property type="entry name" value="Ribonuclease H-like"/>
    <property type="match status" value="1"/>
</dbReference>
<dbReference type="Pfam" id="PF00929">
    <property type="entry name" value="RNase_T"/>
    <property type="match status" value="1"/>
</dbReference>
<feature type="domain" description="Exonuclease" evidence="3">
    <location>
        <begin position="3"/>
        <end position="152"/>
    </location>
</feature>
<evidence type="ECO:0000256" key="1">
    <source>
        <dbReference type="ARBA" id="ARBA00022722"/>
    </source>
</evidence>
<accession>A0A3S4U5S8</accession>